<keyword evidence="3" id="KW-1185">Reference proteome</keyword>
<evidence type="ECO:0008006" key="4">
    <source>
        <dbReference type="Google" id="ProtNLM"/>
    </source>
</evidence>
<evidence type="ECO:0000313" key="2">
    <source>
        <dbReference type="EMBL" id="CAH0373716.1"/>
    </source>
</evidence>
<dbReference type="Proteomes" id="UP000789595">
    <property type="component" value="Unassembled WGS sequence"/>
</dbReference>
<feature type="signal peptide" evidence="1">
    <location>
        <begin position="1"/>
        <end position="18"/>
    </location>
</feature>
<evidence type="ECO:0000313" key="3">
    <source>
        <dbReference type="Proteomes" id="UP000789595"/>
    </source>
</evidence>
<dbReference type="OrthoDB" id="6150660at2759"/>
<feature type="chain" id="PRO_5035234517" description="Alpha 1,4-glycosyltransferase domain-containing protein" evidence="1">
    <location>
        <begin position="19"/>
        <end position="412"/>
    </location>
</feature>
<dbReference type="InterPro" id="IPR007577">
    <property type="entry name" value="GlycoTrfase_DXD_sugar-bd_CS"/>
</dbReference>
<gene>
    <name evidence="2" type="ORF">PECAL_4P09460</name>
</gene>
<evidence type="ECO:0000256" key="1">
    <source>
        <dbReference type="SAM" id="SignalP"/>
    </source>
</evidence>
<accession>A0A8J2SMV4</accession>
<protein>
    <recommendedName>
        <fullName evidence="4">Alpha 1,4-glycosyltransferase domain-containing protein</fullName>
    </recommendedName>
</protein>
<reference evidence="2" key="1">
    <citation type="submission" date="2021-11" db="EMBL/GenBank/DDBJ databases">
        <authorList>
            <consortium name="Genoscope - CEA"/>
            <person name="William W."/>
        </authorList>
    </citation>
    <scope>NUCLEOTIDE SEQUENCE</scope>
</reference>
<organism evidence="2 3">
    <name type="scientific">Pelagomonas calceolata</name>
    <dbReference type="NCBI Taxonomy" id="35677"/>
    <lineage>
        <taxon>Eukaryota</taxon>
        <taxon>Sar</taxon>
        <taxon>Stramenopiles</taxon>
        <taxon>Ochrophyta</taxon>
        <taxon>Pelagophyceae</taxon>
        <taxon>Pelagomonadales</taxon>
        <taxon>Pelagomonadaceae</taxon>
        <taxon>Pelagomonas</taxon>
    </lineage>
</organism>
<keyword evidence="1" id="KW-0732">Signal</keyword>
<dbReference type="Gene3D" id="3.90.550.20">
    <property type="match status" value="1"/>
</dbReference>
<name>A0A8J2SMV4_9STRA</name>
<dbReference type="AlphaFoldDB" id="A0A8J2SMV4"/>
<comment type="caution">
    <text evidence="2">The sequence shown here is derived from an EMBL/GenBank/DDBJ whole genome shotgun (WGS) entry which is preliminary data.</text>
</comment>
<sequence length="412" mass="45666">MTRPWMAVRLATLLAAAAQEPHVPDPEVGRIVDAVAAQFVAAGGRGFEGWEPKRLKEAARAYHARITPLAMPWRRGADTADTFVRPAAPPRVPNIAHWAWRDGDADWTLALSVAMAAVVQRPEALYLHTGPLAAGATAYTEPQTPAGRAALRCLRAAGAQEVRHAADPAPGGGRHPWAEVLGRGRRVRSKQTFAHLSDVTRLKTILDMGGIYLDRDAFLHRRVDHYRWRHDAVLGLEPSNFERDRVANFGCLMARPNSTFFQLFWDGAGRAAYANTSYLRTWGGWAHDSCRKSYALAMKRPDLVHLEARLLQYPFPGHGAARGGVTRALLDLTRRSEVCHMSGFKWNGGRTHQLRMRPSIFGEVLWPNVLRAAAAEPPLPPELLRCVRWLGDTLVNESYMPEAANAAAQGWR</sequence>
<dbReference type="PANTHER" id="PTHR46830">
    <property type="entry name" value="TRANSFERASE, PUTATIVE-RELATED"/>
    <property type="match status" value="1"/>
</dbReference>
<dbReference type="InterPro" id="IPR029044">
    <property type="entry name" value="Nucleotide-diphossugar_trans"/>
</dbReference>
<dbReference type="Pfam" id="PF04488">
    <property type="entry name" value="Gly_transf_sug"/>
    <property type="match status" value="1"/>
</dbReference>
<dbReference type="SUPFAM" id="SSF53448">
    <property type="entry name" value="Nucleotide-diphospho-sugar transferases"/>
    <property type="match status" value="1"/>
</dbReference>
<dbReference type="PANTHER" id="PTHR46830:SF1">
    <property type="entry name" value="ALPHA-1,4-N-ACETYLGLUCOSAMINYLTRANSFERASE"/>
    <property type="match status" value="1"/>
</dbReference>
<dbReference type="EMBL" id="CAKKNE010000004">
    <property type="protein sequence ID" value="CAH0373716.1"/>
    <property type="molecule type" value="Genomic_DNA"/>
</dbReference>
<proteinExistence type="predicted"/>